<gene>
    <name evidence="1" type="ORF">EAG_01071</name>
</gene>
<evidence type="ECO:0000313" key="2">
    <source>
        <dbReference type="Proteomes" id="UP000000311"/>
    </source>
</evidence>
<protein>
    <submittedName>
        <fullName evidence="1">Uncharacterized protein</fullName>
    </submittedName>
</protein>
<reference evidence="1 2" key="1">
    <citation type="journal article" date="2010" name="Science">
        <title>Genomic comparison of the ants Camponotus floridanus and Harpegnathos saltator.</title>
        <authorList>
            <person name="Bonasio R."/>
            <person name="Zhang G."/>
            <person name="Ye C."/>
            <person name="Mutti N.S."/>
            <person name="Fang X."/>
            <person name="Qin N."/>
            <person name="Donahue G."/>
            <person name="Yang P."/>
            <person name="Li Q."/>
            <person name="Li C."/>
            <person name="Zhang P."/>
            <person name="Huang Z."/>
            <person name="Berger S.L."/>
            <person name="Reinberg D."/>
            <person name="Wang J."/>
            <person name="Liebig J."/>
        </authorList>
    </citation>
    <scope>NUCLEOTIDE SEQUENCE [LARGE SCALE GENOMIC DNA]</scope>
    <source>
        <strain evidence="2">C129</strain>
    </source>
</reference>
<proteinExistence type="predicted"/>
<name>E2AB55_CAMFO</name>
<dbReference type="Proteomes" id="UP000000311">
    <property type="component" value="Unassembled WGS sequence"/>
</dbReference>
<organism evidence="2">
    <name type="scientific">Camponotus floridanus</name>
    <name type="common">Florida carpenter ant</name>
    <dbReference type="NCBI Taxonomy" id="104421"/>
    <lineage>
        <taxon>Eukaryota</taxon>
        <taxon>Metazoa</taxon>
        <taxon>Ecdysozoa</taxon>
        <taxon>Arthropoda</taxon>
        <taxon>Hexapoda</taxon>
        <taxon>Insecta</taxon>
        <taxon>Pterygota</taxon>
        <taxon>Neoptera</taxon>
        <taxon>Endopterygota</taxon>
        <taxon>Hymenoptera</taxon>
        <taxon>Apocrita</taxon>
        <taxon>Aculeata</taxon>
        <taxon>Formicoidea</taxon>
        <taxon>Formicidae</taxon>
        <taxon>Formicinae</taxon>
        <taxon>Camponotus</taxon>
    </lineage>
</organism>
<dbReference type="EMBL" id="GL438234">
    <property type="protein sequence ID" value="EFN69331.1"/>
    <property type="molecule type" value="Genomic_DNA"/>
</dbReference>
<evidence type="ECO:0000313" key="1">
    <source>
        <dbReference type="EMBL" id="EFN69331.1"/>
    </source>
</evidence>
<dbReference type="InParanoid" id="E2AB55"/>
<dbReference type="AlphaFoldDB" id="E2AB55"/>
<sequence>MLAVFRTAPTAQHYDHDRNSRAHNSAYSRVLSGVWYYPVIHGVHIEPAHEVKKRSISQPVRILLSYDESVFSYTALLNFGIGTGVGNGALNLGVYP</sequence>
<accession>E2AB55</accession>
<keyword evidence="2" id="KW-1185">Reference proteome</keyword>